<feature type="region of interest" description="Disordered" evidence="10">
    <location>
        <begin position="1"/>
        <end position="36"/>
    </location>
</feature>
<feature type="active site" evidence="6">
    <location>
        <position position="120"/>
    </location>
</feature>
<gene>
    <name evidence="11" type="primary">clpP</name>
    <name evidence="11" type="ORF">Cyp_el_ge1Pt0562</name>
</gene>
<organism evidence="11">
    <name type="scientific">Cyphia elata var. gerrardii</name>
    <dbReference type="NCBI Taxonomy" id="2041118"/>
    <lineage>
        <taxon>Eukaryota</taxon>
        <taxon>Viridiplantae</taxon>
        <taxon>Streptophyta</taxon>
        <taxon>Embryophyta</taxon>
        <taxon>Tracheophyta</taxon>
        <taxon>Spermatophyta</taxon>
        <taxon>Magnoliopsida</taxon>
        <taxon>eudicotyledons</taxon>
        <taxon>Gunneridae</taxon>
        <taxon>Pentapetalae</taxon>
        <taxon>asterids</taxon>
        <taxon>campanulids</taxon>
        <taxon>Asterales</taxon>
        <taxon>Campanulaceae</taxon>
        <taxon>Cyphia</taxon>
    </lineage>
</organism>
<evidence type="ECO:0000256" key="4">
    <source>
        <dbReference type="ARBA" id="ARBA00022801"/>
    </source>
</evidence>
<dbReference type="InterPro" id="IPR001907">
    <property type="entry name" value="ClpP"/>
</dbReference>
<dbReference type="InterPro" id="IPR018215">
    <property type="entry name" value="ClpP_Ser_AS"/>
</dbReference>
<dbReference type="PROSITE" id="PS00382">
    <property type="entry name" value="CLP_PROTEASE_HIS"/>
    <property type="match status" value="1"/>
</dbReference>
<dbReference type="PRINTS" id="PR00127">
    <property type="entry name" value="CLPPROTEASEP"/>
</dbReference>
<name>A0A291F422_9ASTR</name>
<evidence type="ECO:0000256" key="3">
    <source>
        <dbReference type="ARBA" id="ARBA00022670"/>
    </source>
</evidence>
<sequence>MPVGVPKVPYRNPDPDPDPMPNPESEDTNDDDDDDREEWVDLHDRLYRIRALFLFQELSDEVANNIMGLMSFLNIDDSRKEQFLFINSPGGGLINGLGVYDMSQAVLPDVHTLCVGEASSMAALILAGGADTKRIAFPHSNVMIHQPRSSRGEGPPDEVYMEGEYMDTLRNTVEDLYVRITRQPISVIHEDMNRQRLLTATEAKDYGIVDSVGAD</sequence>
<dbReference type="AlphaFoldDB" id="A0A291F422"/>
<evidence type="ECO:0000256" key="1">
    <source>
        <dbReference type="ARBA" id="ARBA00007039"/>
    </source>
</evidence>
<evidence type="ECO:0000313" key="11">
    <source>
        <dbReference type="EMBL" id="ATG26900.1"/>
    </source>
</evidence>
<dbReference type="Pfam" id="PF00574">
    <property type="entry name" value="CLP_protease"/>
    <property type="match status" value="1"/>
</dbReference>
<keyword evidence="3 8" id="KW-0645">Protease</keyword>
<dbReference type="GO" id="GO:0009532">
    <property type="term" value="C:plastid stroma"/>
    <property type="evidence" value="ECO:0007669"/>
    <property type="project" value="UniProtKB-ARBA"/>
</dbReference>
<dbReference type="EC" id="3.4.21.92" evidence="8"/>
<reference evidence="11" key="1">
    <citation type="journal article" date="2014" name="Proc. Natl. Acad. Sci. U.S.A.">
        <title>The dynamic history of plastid genomes in the Campanulaceae sensu lato is unique among angiosperms.</title>
        <authorList>
            <person name="Knox E.B."/>
        </authorList>
    </citation>
    <scope>NUCLEOTIDE SEQUENCE</scope>
</reference>
<evidence type="ECO:0000256" key="9">
    <source>
        <dbReference type="RuleBase" id="RU003567"/>
    </source>
</evidence>
<dbReference type="PANTHER" id="PTHR10381:SF15">
    <property type="entry name" value="CHLOROPLASTIC ATP-DEPENDENT CLP PROTEASE PROTEOLYTIC SUBUNIT 1"/>
    <property type="match status" value="1"/>
</dbReference>
<dbReference type="GO" id="GO:0004252">
    <property type="term" value="F:serine-type endopeptidase activity"/>
    <property type="evidence" value="ECO:0007669"/>
    <property type="project" value="UniProtKB-EC"/>
</dbReference>
<evidence type="ECO:0000256" key="6">
    <source>
        <dbReference type="PROSITE-ProRule" id="PRU10085"/>
    </source>
</evidence>
<dbReference type="PROSITE" id="PS00381">
    <property type="entry name" value="CLP_PROTEASE_SER"/>
    <property type="match status" value="1"/>
</dbReference>
<dbReference type="Gene3D" id="3.90.226.10">
    <property type="entry name" value="2-enoyl-CoA Hydratase, Chain A, domain 1"/>
    <property type="match status" value="1"/>
</dbReference>
<dbReference type="GO" id="GO:0006515">
    <property type="term" value="P:protein quality control for misfolded or incompletely synthesized proteins"/>
    <property type="evidence" value="ECO:0007669"/>
    <property type="project" value="TreeGrafter"/>
</dbReference>
<dbReference type="InterPro" id="IPR023562">
    <property type="entry name" value="ClpP/TepA"/>
</dbReference>
<evidence type="ECO:0000256" key="10">
    <source>
        <dbReference type="SAM" id="MobiDB-lite"/>
    </source>
</evidence>
<keyword evidence="5 8" id="KW-0720">Serine protease</keyword>
<evidence type="ECO:0000256" key="7">
    <source>
        <dbReference type="PROSITE-ProRule" id="PRU10086"/>
    </source>
</evidence>
<keyword evidence="4 8" id="KW-0378">Hydrolase</keyword>
<keyword evidence="2 11" id="KW-0934">Plastid</keyword>
<dbReference type="EMBL" id="MF770627">
    <property type="protein sequence ID" value="ATG26900.1"/>
    <property type="molecule type" value="Genomic_DNA"/>
</dbReference>
<evidence type="ECO:0000256" key="5">
    <source>
        <dbReference type="ARBA" id="ARBA00022825"/>
    </source>
</evidence>
<reference evidence="11" key="2">
    <citation type="submission" date="2017-08" db="EMBL/GenBank/DDBJ databases">
        <authorList>
            <person name="Knox E.B."/>
        </authorList>
    </citation>
    <scope>NUCLEOTIDE SEQUENCE</scope>
</reference>
<dbReference type="PANTHER" id="PTHR10381">
    <property type="entry name" value="ATP-DEPENDENT CLP PROTEASE PROTEOLYTIC SUBUNIT"/>
    <property type="match status" value="1"/>
</dbReference>
<accession>A0A291F422</accession>
<feature type="compositionally biased region" description="Acidic residues" evidence="10">
    <location>
        <begin position="24"/>
        <end position="36"/>
    </location>
</feature>
<dbReference type="CDD" id="cd07017">
    <property type="entry name" value="S14_ClpP_2"/>
    <property type="match status" value="1"/>
</dbReference>
<dbReference type="GO" id="GO:0009368">
    <property type="term" value="C:endopeptidase Clp complex"/>
    <property type="evidence" value="ECO:0007669"/>
    <property type="project" value="TreeGrafter"/>
</dbReference>
<feature type="active site" evidence="7">
    <location>
        <position position="145"/>
    </location>
</feature>
<dbReference type="GO" id="GO:0051117">
    <property type="term" value="F:ATPase binding"/>
    <property type="evidence" value="ECO:0007669"/>
    <property type="project" value="TreeGrafter"/>
</dbReference>
<dbReference type="InterPro" id="IPR033135">
    <property type="entry name" value="ClpP_His_AS"/>
</dbReference>
<geneLocation type="plastid" evidence="11"/>
<evidence type="ECO:0000256" key="2">
    <source>
        <dbReference type="ARBA" id="ARBA00022640"/>
    </source>
</evidence>
<dbReference type="GO" id="GO:0004176">
    <property type="term" value="F:ATP-dependent peptidase activity"/>
    <property type="evidence" value="ECO:0007669"/>
    <property type="project" value="InterPro"/>
</dbReference>
<comment type="similarity">
    <text evidence="1 9">Belongs to the peptidase S14 family.</text>
</comment>
<protein>
    <recommendedName>
        <fullName evidence="9">ATP-dependent Clp protease proteolytic subunit</fullName>
        <ecNumber evidence="8">3.4.21.92</ecNumber>
    </recommendedName>
</protein>
<dbReference type="InterPro" id="IPR029045">
    <property type="entry name" value="ClpP/crotonase-like_dom_sf"/>
</dbReference>
<evidence type="ECO:0000256" key="8">
    <source>
        <dbReference type="RuleBase" id="RU000549"/>
    </source>
</evidence>
<proteinExistence type="inferred from homology"/>
<dbReference type="SUPFAM" id="SSF52096">
    <property type="entry name" value="ClpP/crotonase"/>
    <property type="match status" value="1"/>
</dbReference>